<evidence type="ECO:0000313" key="1">
    <source>
        <dbReference type="EMBL" id="KAK3777555.1"/>
    </source>
</evidence>
<protein>
    <submittedName>
        <fullName evidence="1">Uncharacterized protein</fullName>
    </submittedName>
</protein>
<comment type="caution">
    <text evidence="1">The sequence shown here is derived from an EMBL/GenBank/DDBJ whole genome shotgun (WGS) entry which is preliminary data.</text>
</comment>
<proteinExistence type="predicted"/>
<evidence type="ECO:0000313" key="2">
    <source>
        <dbReference type="Proteomes" id="UP001283361"/>
    </source>
</evidence>
<dbReference type="EMBL" id="JAWDGP010003066">
    <property type="protein sequence ID" value="KAK3777555.1"/>
    <property type="molecule type" value="Genomic_DNA"/>
</dbReference>
<organism evidence="1 2">
    <name type="scientific">Elysia crispata</name>
    <name type="common">lettuce slug</name>
    <dbReference type="NCBI Taxonomy" id="231223"/>
    <lineage>
        <taxon>Eukaryota</taxon>
        <taxon>Metazoa</taxon>
        <taxon>Spiralia</taxon>
        <taxon>Lophotrochozoa</taxon>
        <taxon>Mollusca</taxon>
        <taxon>Gastropoda</taxon>
        <taxon>Heterobranchia</taxon>
        <taxon>Euthyneura</taxon>
        <taxon>Panpulmonata</taxon>
        <taxon>Sacoglossa</taxon>
        <taxon>Placobranchoidea</taxon>
        <taxon>Plakobranchidae</taxon>
        <taxon>Elysia</taxon>
    </lineage>
</organism>
<keyword evidence="2" id="KW-1185">Reference proteome</keyword>
<accession>A0AAE1DPJ3</accession>
<gene>
    <name evidence="1" type="ORF">RRG08_021675</name>
</gene>
<dbReference type="AlphaFoldDB" id="A0AAE1DPJ3"/>
<name>A0AAE1DPJ3_9GAST</name>
<dbReference type="Proteomes" id="UP001283361">
    <property type="component" value="Unassembled WGS sequence"/>
</dbReference>
<sequence>MDLRRIEKGVEEVDRRRAVLTTLVSYCGLQCCNLEEELFVKFILCSLHHPVDRIGTLEYKIEKTPSKYQICSNSLHQRCGLGSDDRGSQAK</sequence>
<reference evidence="1" key="1">
    <citation type="journal article" date="2023" name="G3 (Bethesda)">
        <title>A reference genome for the long-term kleptoplast-retaining sea slug Elysia crispata morphotype clarki.</title>
        <authorList>
            <person name="Eastman K.E."/>
            <person name="Pendleton A.L."/>
            <person name="Shaikh M.A."/>
            <person name="Suttiyut T."/>
            <person name="Ogas R."/>
            <person name="Tomko P."/>
            <person name="Gavelis G."/>
            <person name="Widhalm J.R."/>
            <person name="Wisecaver J.H."/>
        </authorList>
    </citation>
    <scope>NUCLEOTIDE SEQUENCE</scope>
    <source>
        <strain evidence="1">ECLA1</strain>
    </source>
</reference>